<proteinExistence type="predicted"/>
<dbReference type="SMART" id="SM00448">
    <property type="entry name" value="REC"/>
    <property type="match status" value="1"/>
</dbReference>
<dbReference type="GO" id="GO:0000976">
    <property type="term" value="F:transcription cis-regulatory region binding"/>
    <property type="evidence" value="ECO:0007669"/>
    <property type="project" value="TreeGrafter"/>
</dbReference>
<feature type="modified residue" description="4-aspartylphosphate" evidence="6">
    <location>
        <position position="51"/>
    </location>
</feature>
<sequence length="213" mass="23906">MNSLLLVEDDPVIGQEIVDFLTKHGFDVELAKNFAEGQAASNQAYDLAILDLNLPDGNGFDLLALFLENHIKVIITTVVADVDFIAEALDAGASDYLTKPFNLNILRARIAACLRDFGPMEVDSDLVLKEDQGIICYQGQVVALTALEYRLLAHFIRHRGQLLTRDQLLDRFWDARQAYVNDNTLTATIKRIRDKTSKDLIETVRGIGYRLKL</sequence>
<dbReference type="PANTHER" id="PTHR48111:SF22">
    <property type="entry name" value="REGULATOR OF RPOS"/>
    <property type="match status" value="1"/>
</dbReference>
<dbReference type="InterPro" id="IPR039420">
    <property type="entry name" value="WalR-like"/>
</dbReference>
<organism evidence="10 12">
    <name type="scientific">Aerococcus sanguinicola</name>
    <dbReference type="NCBI Taxonomy" id="119206"/>
    <lineage>
        <taxon>Bacteria</taxon>
        <taxon>Bacillati</taxon>
        <taxon>Bacillota</taxon>
        <taxon>Bacilli</taxon>
        <taxon>Lactobacillales</taxon>
        <taxon>Aerococcaceae</taxon>
        <taxon>Aerococcus</taxon>
    </lineage>
</organism>
<keyword evidence="3" id="KW-0805">Transcription regulation</keyword>
<dbReference type="Proteomes" id="UP000234239">
    <property type="component" value="Unassembled WGS sequence"/>
</dbReference>
<dbReference type="InterPro" id="IPR001867">
    <property type="entry name" value="OmpR/PhoB-type_DNA-bd"/>
</dbReference>
<dbReference type="SMART" id="SM00862">
    <property type="entry name" value="Trans_reg_C"/>
    <property type="match status" value="1"/>
</dbReference>
<dbReference type="EMBL" id="CP014160">
    <property type="protein sequence ID" value="AMB94364.1"/>
    <property type="molecule type" value="Genomic_DNA"/>
</dbReference>
<name>A0A0X8FBM4_9LACT</name>
<dbReference type="InterPro" id="IPR036388">
    <property type="entry name" value="WH-like_DNA-bd_sf"/>
</dbReference>
<dbReference type="Gene3D" id="3.40.50.2300">
    <property type="match status" value="1"/>
</dbReference>
<evidence type="ECO:0000313" key="13">
    <source>
        <dbReference type="Proteomes" id="UP000234239"/>
    </source>
</evidence>
<feature type="domain" description="OmpR/PhoB-type" evidence="9">
    <location>
        <begin position="117"/>
        <end position="213"/>
    </location>
</feature>
<dbReference type="CDD" id="cd00383">
    <property type="entry name" value="trans_reg_C"/>
    <property type="match status" value="1"/>
</dbReference>
<evidence type="ECO:0000256" key="1">
    <source>
        <dbReference type="ARBA" id="ARBA00022553"/>
    </source>
</evidence>
<reference evidence="10 12" key="1">
    <citation type="journal article" date="2016" name="Genome Announc.">
        <title>Complete Genome Sequences of Aerococcus christensenii CCUG 28831T, Aerococcus sanguinicola CCUG 43001T, Aerococcus urinae CCUG 36881T, Aerococcus urinaeequi CCUG 28094T, Aerococcus urinaehominis CCUG 42038 BT, and Aerococcus viridans CCUG 4311T.</title>
        <authorList>
            <person name="Carkaci D."/>
            <person name="Dargis R."/>
            <person name="Nielsen X.C."/>
            <person name="Skovgaard O."/>
            <person name="Fuursted K."/>
            <person name="Christensen J.J."/>
        </authorList>
    </citation>
    <scope>NUCLEOTIDE SEQUENCE [LARGE SCALE GENOMIC DNA]</scope>
    <source>
        <strain evidence="10 12">CCUG43001</strain>
    </source>
</reference>
<keyword evidence="5" id="KW-0804">Transcription</keyword>
<dbReference type="AlphaFoldDB" id="A0A0X8FBM4"/>
<dbReference type="GO" id="GO:0006355">
    <property type="term" value="P:regulation of DNA-templated transcription"/>
    <property type="evidence" value="ECO:0007669"/>
    <property type="project" value="InterPro"/>
</dbReference>
<evidence type="ECO:0000259" key="9">
    <source>
        <dbReference type="PROSITE" id="PS51755"/>
    </source>
</evidence>
<evidence type="ECO:0000256" key="7">
    <source>
        <dbReference type="PROSITE-ProRule" id="PRU01091"/>
    </source>
</evidence>
<keyword evidence="4 7" id="KW-0238">DNA-binding</keyword>
<dbReference type="Gene3D" id="1.10.10.10">
    <property type="entry name" value="Winged helix-like DNA-binding domain superfamily/Winged helix DNA-binding domain"/>
    <property type="match status" value="1"/>
</dbReference>
<feature type="domain" description="Response regulatory" evidence="8">
    <location>
        <begin position="3"/>
        <end position="114"/>
    </location>
</feature>
<feature type="DNA-binding region" description="OmpR/PhoB-type" evidence="7">
    <location>
        <begin position="117"/>
        <end position="213"/>
    </location>
</feature>
<dbReference type="GeneID" id="92903641"/>
<evidence type="ECO:0000256" key="5">
    <source>
        <dbReference type="ARBA" id="ARBA00023163"/>
    </source>
</evidence>
<evidence type="ECO:0000256" key="4">
    <source>
        <dbReference type="ARBA" id="ARBA00023125"/>
    </source>
</evidence>
<dbReference type="RefSeq" id="WP_067974880.1">
    <property type="nucleotide sequence ID" value="NZ_CAJHKM010000001.1"/>
</dbReference>
<dbReference type="KEGG" id="asan:AWM72_06120"/>
<dbReference type="InterPro" id="IPR001789">
    <property type="entry name" value="Sig_transdc_resp-reg_receiver"/>
</dbReference>
<evidence type="ECO:0000259" key="8">
    <source>
        <dbReference type="PROSITE" id="PS50110"/>
    </source>
</evidence>
<keyword evidence="1 6" id="KW-0597">Phosphoprotein</keyword>
<keyword evidence="2" id="KW-0902">Two-component regulatory system</keyword>
<evidence type="ECO:0000313" key="10">
    <source>
        <dbReference type="EMBL" id="AMB94364.1"/>
    </source>
</evidence>
<dbReference type="OrthoDB" id="9790442at2"/>
<dbReference type="SUPFAM" id="SSF52172">
    <property type="entry name" value="CheY-like"/>
    <property type="match status" value="1"/>
</dbReference>
<dbReference type="Pfam" id="PF00486">
    <property type="entry name" value="Trans_reg_C"/>
    <property type="match status" value="1"/>
</dbReference>
<evidence type="ECO:0000256" key="6">
    <source>
        <dbReference type="PROSITE-ProRule" id="PRU00169"/>
    </source>
</evidence>
<evidence type="ECO:0000256" key="2">
    <source>
        <dbReference type="ARBA" id="ARBA00023012"/>
    </source>
</evidence>
<evidence type="ECO:0000256" key="3">
    <source>
        <dbReference type="ARBA" id="ARBA00023015"/>
    </source>
</evidence>
<dbReference type="PROSITE" id="PS51755">
    <property type="entry name" value="OMPR_PHOB"/>
    <property type="match status" value="1"/>
</dbReference>
<dbReference type="Proteomes" id="UP000069912">
    <property type="component" value="Chromosome"/>
</dbReference>
<reference evidence="12" key="2">
    <citation type="submission" date="2016-01" db="EMBL/GenBank/DDBJ databases">
        <title>Six Aerococcus type strain genome sequencing and assembly using PacBio and Illumina Hiseq.</title>
        <authorList>
            <person name="Carkaci D."/>
            <person name="Dargis R."/>
            <person name="Nielsen X.C."/>
            <person name="Skovgaard O."/>
            <person name="Fuursted K."/>
            <person name="Christensen J.J."/>
        </authorList>
    </citation>
    <scope>NUCLEOTIDE SEQUENCE [LARGE SCALE GENOMIC DNA]</scope>
    <source>
        <strain evidence="12">CCUG43001</strain>
    </source>
</reference>
<gene>
    <name evidence="10" type="ORF">AWM72_06120</name>
    <name evidence="11" type="ORF">CYJ28_09380</name>
</gene>
<evidence type="ECO:0000313" key="11">
    <source>
        <dbReference type="EMBL" id="PKZ20687.1"/>
    </source>
</evidence>
<reference evidence="11 13" key="3">
    <citation type="submission" date="2017-12" db="EMBL/GenBank/DDBJ databases">
        <title>Phylogenetic diversity of female urinary microbiome.</title>
        <authorList>
            <person name="Thomas-White K."/>
            <person name="Wolfe A.J."/>
        </authorList>
    </citation>
    <scope>NUCLEOTIDE SEQUENCE [LARGE SCALE GENOMIC DNA]</scope>
    <source>
        <strain evidence="11 13">UMB0139</strain>
    </source>
</reference>
<accession>A0A0X8FBM4</accession>
<dbReference type="GO" id="GO:0005829">
    <property type="term" value="C:cytosol"/>
    <property type="evidence" value="ECO:0007669"/>
    <property type="project" value="TreeGrafter"/>
</dbReference>
<protein>
    <submittedName>
        <fullName evidence="11">DNA-binding response regulator</fullName>
    </submittedName>
</protein>
<dbReference type="InterPro" id="IPR011006">
    <property type="entry name" value="CheY-like_superfamily"/>
</dbReference>
<keyword evidence="12" id="KW-1185">Reference proteome</keyword>
<dbReference type="PROSITE" id="PS50110">
    <property type="entry name" value="RESPONSE_REGULATORY"/>
    <property type="match status" value="1"/>
</dbReference>
<dbReference type="Pfam" id="PF00072">
    <property type="entry name" value="Response_reg"/>
    <property type="match status" value="1"/>
</dbReference>
<evidence type="ECO:0000313" key="12">
    <source>
        <dbReference type="Proteomes" id="UP000069912"/>
    </source>
</evidence>
<dbReference type="PANTHER" id="PTHR48111">
    <property type="entry name" value="REGULATOR OF RPOS"/>
    <property type="match status" value="1"/>
</dbReference>
<dbReference type="EMBL" id="PKGY01000007">
    <property type="protein sequence ID" value="PKZ20687.1"/>
    <property type="molecule type" value="Genomic_DNA"/>
</dbReference>
<dbReference type="GO" id="GO:0000156">
    <property type="term" value="F:phosphorelay response regulator activity"/>
    <property type="evidence" value="ECO:0007669"/>
    <property type="project" value="TreeGrafter"/>
</dbReference>
<dbReference type="GO" id="GO:0032993">
    <property type="term" value="C:protein-DNA complex"/>
    <property type="evidence" value="ECO:0007669"/>
    <property type="project" value="TreeGrafter"/>
</dbReference>